<sequence>MQSIRIELTSKITACLRNECERKSEGDGYRGSRVRYDEETRGVDANPWLKVGRLPAPCPADARNGLNYVSSIE</sequence>
<accession>A0A3P6SQP5</accession>
<protein>
    <submittedName>
        <fullName evidence="1">Uncharacterized protein</fullName>
    </submittedName>
</protein>
<reference evidence="1 2" key="1">
    <citation type="submission" date="2018-11" db="EMBL/GenBank/DDBJ databases">
        <authorList>
            <consortium name="Pathogen Informatics"/>
        </authorList>
    </citation>
    <scope>NUCLEOTIDE SEQUENCE [LARGE SCALE GENOMIC DNA]</scope>
</reference>
<feature type="non-terminal residue" evidence="1">
    <location>
        <position position="73"/>
    </location>
</feature>
<evidence type="ECO:0000313" key="1">
    <source>
        <dbReference type="EMBL" id="VDK56151.1"/>
    </source>
</evidence>
<organism evidence="1 2">
    <name type="scientific">Cylicostephanus goldi</name>
    <name type="common">Nematode worm</name>
    <dbReference type="NCBI Taxonomy" id="71465"/>
    <lineage>
        <taxon>Eukaryota</taxon>
        <taxon>Metazoa</taxon>
        <taxon>Ecdysozoa</taxon>
        <taxon>Nematoda</taxon>
        <taxon>Chromadorea</taxon>
        <taxon>Rhabditida</taxon>
        <taxon>Rhabditina</taxon>
        <taxon>Rhabditomorpha</taxon>
        <taxon>Strongyloidea</taxon>
        <taxon>Strongylidae</taxon>
        <taxon>Cylicostephanus</taxon>
    </lineage>
</organism>
<dbReference type="AlphaFoldDB" id="A0A3P6SQP5"/>
<evidence type="ECO:0000313" key="2">
    <source>
        <dbReference type="Proteomes" id="UP000271889"/>
    </source>
</evidence>
<gene>
    <name evidence="1" type="ORF">CGOC_LOCUS3549</name>
</gene>
<proteinExistence type="predicted"/>
<name>A0A3P6SQP5_CYLGO</name>
<dbReference type="Proteomes" id="UP000271889">
    <property type="component" value="Unassembled WGS sequence"/>
</dbReference>
<keyword evidence="2" id="KW-1185">Reference proteome</keyword>
<dbReference type="EMBL" id="UYRV01008990">
    <property type="protein sequence ID" value="VDK56151.1"/>
    <property type="molecule type" value="Genomic_DNA"/>
</dbReference>